<evidence type="ECO:0000256" key="1">
    <source>
        <dbReference type="SAM" id="SignalP"/>
    </source>
</evidence>
<keyword evidence="4" id="KW-1185">Reference proteome</keyword>
<dbReference type="PROSITE" id="PS50231">
    <property type="entry name" value="RICIN_B_LECTIN"/>
    <property type="match status" value="2"/>
</dbReference>
<name>A0ABQ4BRP5_9ACTN</name>
<protein>
    <recommendedName>
        <fullName evidence="2">Bulb-type lectin domain-containing protein</fullName>
    </recommendedName>
</protein>
<comment type="caution">
    <text evidence="3">The sequence shown here is derived from an EMBL/GenBank/DDBJ whole genome shotgun (WGS) entry which is preliminary data.</text>
</comment>
<dbReference type="CDD" id="cd23451">
    <property type="entry name" value="beta-trefoil_Ricin_laminarinase"/>
    <property type="match status" value="1"/>
</dbReference>
<feature type="chain" id="PRO_5046417627" description="Bulb-type lectin domain-containing protein" evidence="1">
    <location>
        <begin position="41"/>
        <end position="759"/>
    </location>
</feature>
<feature type="signal peptide" evidence="1">
    <location>
        <begin position="1"/>
        <end position="40"/>
    </location>
</feature>
<gene>
    <name evidence="3" type="ORF">Apa02nite_094450</name>
</gene>
<evidence type="ECO:0000313" key="3">
    <source>
        <dbReference type="EMBL" id="GIE73337.1"/>
    </source>
</evidence>
<dbReference type="PROSITE" id="PS50927">
    <property type="entry name" value="BULB_LECTIN"/>
    <property type="match status" value="1"/>
</dbReference>
<reference evidence="3 4" key="1">
    <citation type="submission" date="2021-01" db="EMBL/GenBank/DDBJ databases">
        <title>Whole genome shotgun sequence of Actinoplanes palleronii NBRC 14916.</title>
        <authorList>
            <person name="Komaki H."/>
            <person name="Tamura T."/>
        </authorList>
    </citation>
    <scope>NUCLEOTIDE SEQUENCE [LARGE SCALE GENOMIC DNA]</scope>
    <source>
        <strain evidence="3 4">NBRC 14916</strain>
    </source>
</reference>
<dbReference type="SUPFAM" id="SSF51110">
    <property type="entry name" value="alpha-D-mannose-specific plant lectins"/>
    <property type="match status" value="1"/>
</dbReference>
<dbReference type="Gene3D" id="2.80.10.50">
    <property type="match status" value="3"/>
</dbReference>
<dbReference type="Pfam" id="PF00652">
    <property type="entry name" value="Ricin_B_lectin"/>
    <property type="match status" value="2"/>
</dbReference>
<dbReference type="SMART" id="SM00458">
    <property type="entry name" value="RICIN"/>
    <property type="match status" value="2"/>
</dbReference>
<dbReference type="Proteomes" id="UP000624709">
    <property type="component" value="Unassembled WGS sequence"/>
</dbReference>
<accession>A0ABQ4BRP5</accession>
<keyword evidence="1" id="KW-0732">Signal</keyword>
<evidence type="ECO:0000259" key="2">
    <source>
        <dbReference type="PROSITE" id="PS50927"/>
    </source>
</evidence>
<dbReference type="InterPro" id="IPR000772">
    <property type="entry name" value="Ricin_B_lectin"/>
</dbReference>
<sequence length="759" mass="81509">MTTGKCMHNTTARLANRGLAAAASTAIIMTLFTGPAPASAAPTPAGPSSFAVASINPIEDDGLPTWEWEKVLAARTIDIEPDEIWLGKTDCLFVFKIWQNAANFPVIRDAAELVLTADSENSDVVCRAFIRVGIFDAKKADNTKKIAEETAARQARDLRRAAYAAAGVAIDADGQMLLKSERDTVFEIFTKAAGARVKAAADAALKAGSEAEHSFLASGVMTAADQDVQDAIKASGDQSEATKARIAREGALRAAAAVLGVVADSGKLVMSDDDFIRWIWETVDATNRIEIRAAAERALRSSDHAVWRAFIDTGIHAANKADLDRQLAEKEAADRRLAESIKAQAVTDGFDNLLTAATQALIANPSDLDDFVRIGQYQVAVDDANRPSKASWEWRNVNSDQCLGLKNGSTSDGSPLQQRGCVHADDQLWIGMRVYNSGGRYRLISAKDRTKCVSLADGSSAFVVRTCDGKADQFFYYKKVSDNYIWISEQVNRAITIQGASRDAGAPAITADVNDATNQQWFGTGSRLSSGQRLEEARVLHTQTGITLNLQPDGNLVIYKGPRAIWASNTTNGARFLNQPDGNLVIYRADNTSVWASNTAGNGPSTLQLQDDGNLVLYRNKDSKAIWSTNVFDVPIASTLSGKCIDVNGSTFEAGTRLQTWTCNSSSAQKWIALGETLLSLNNKCAEVAGGSKANGAVLQLGTCNGSGGQRFVFNANGNLVNPQSGRCVDIPNADRGDGIQLQIRDCVTTAVSQKWRRL</sequence>
<dbReference type="CDD" id="cd00028">
    <property type="entry name" value="B_lectin"/>
    <property type="match status" value="1"/>
</dbReference>
<dbReference type="EMBL" id="BOMS01000170">
    <property type="protein sequence ID" value="GIE73337.1"/>
    <property type="molecule type" value="Genomic_DNA"/>
</dbReference>
<dbReference type="SMART" id="SM00108">
    <property type="entry name" value="B_lectin"/>
    <property type="match status" value="1"/>
</dbReference>
<dbReference type="SUPFAM" id="SSF50370">
    <property type="entry name" value="Ricin B-like lectins"/>
    <property type="match status" value="2"/>
</dbReference>
<dbReference type="CDD" id="cd00161">
    <property type="entry name" value="beta-trefoil_Ricin-like"/>
    <property type="match status" value="1"/>
</dbReference>
<proteinExistence type="predicted"/>
<dbReference type="InterPro" id="IPR001480">
    <property type="entry name" value="Bulb-type_lectin_dom"/>
</dbReference>
<evidence type="ECO:0000313" key="4">
    <source>
        <dbReference type="Proteomes" id="UP000624709"/>
    </source>
</evidence>
<dbReference type="InterPro" id="IPR035992">
    <property type="entry name" value="Ricin_B-like_lectins"/>
</dbReference>
<feature type="domain" description="Bulb-type lectin" evidence="2">
    <location>
        <begin position="525"/>
        <end position="630"/>
    </location>
</feature>
<dbReference type="Gene3D" id="2.90.10.10">
    <property type="entry name" value="Bulb-type lectin domain"/>
    <property type="match status" value="2"/>
</dbReference>
<dbReference type="InterPro" id="IPR036426">
    <property type="entry name" value="Bulb-type_lectin_dom_sf"/>
</dbReference>
<organism evidence="3 4">
    <name type="scientific">Actinoplanes palleronii</name>
    <dbReference type="NCBI Taxonomy" id="113570"/>
    <lineage>
        <taxon>Bacteria</taxon>
        <taxon>Bacillati</taxon>
        <taxon>Actinomycetota</taxon>
        <taxon>Actinomycetes</taxon>
        <taxon>Micromonosporales</taxon>
        <taxon>Micromonosporaceae</taxon>
        <taxon>Actinoplanes</taxon>
    </lineage>
</organism>